<organism evidence="5">
    <name type="scientific">Desulfacinum infernum</name>
    <dbReference type="NCBI Taxonomy" id="35837"/>
    <lineage>
        <taxon>Bacteria</taxon>
        <taxon>Pseudomonadati</taxon>
        <taxon>Thermodesulfobacteriota</taxon>
        <taxon>Syntrophobacteria</taxon>
        <taxon>Syntrophobacterales</taxon>
        <taxon>Syntrophobacteraceae</taxon>
        <taxon>Desulfacinum</taxon>
    </lineage>
</organism>
<dbReference type="GO" id="GO:0046872">
    <property type="term" value="F:metal ion binding"/>
    <property type="evidence" value="ECO:0007669"/>
    <property type="project" value="UniProtKB-KW"/>
</dbReference>
<evidence type="ECO:0000256" key="1">
    <source>
        <dbReference type="ARBA" id="ARBA00022729"/>
    </source>
</evidence>
<dbReference type="Gene3D" id="3.40.190.170">
    <property type="entry name" value="Bacterial extracellular solute-binding protein, family 7"/>
    <property type="match status" value="1"/>
</dbReference>
<evidence type="ECO:0000313" key="5">
    <source>
        <dbReference type="EMBL" id="HFK95930.1"/>
    </source>
</evidence>
<evidence type="ECO:0000256" key="2">
    <source>
        <dbReference type="PIRSR" id="PIRSR039026-1"/>
    </source>
</evidence>
<dbReference type="Pfam" id="PF03480">
    <property type="entry name" value="DctP"/>
    <property type="match status" value="1"/>
</dbReference>
<dbReference type="AlphaFoldDB" id="A0A832A496"/>
<evidence type="ECO:0000256" key="3">
    <source>
        <dbReference type="PIRSR" id="PIRSR039026-2"/>
    </source>
</evidence>
<keyword evidence="1 4" id="KW-0732">Signal</keyword>
<feature type="binding site" evidence="3">
    <location>
        <position position="216"/>
    </location>
    <ligand>
        <name>substrate</name>
    </ligand>
</feature>
<name>A0A832A496_9BACT</name>
<evidence type="ECO:0000256" key="4">
    <source>
        <dbReference type="SAM" id="SignalP"/>
    </source>
</evidence>
<protein>
    <submittedName>
        <fullName evidence="5">TRAP transporter substrate-binding protein</fullName>
    </submittedName>
</protein>
<feature type="binding site" evidence="3">
    <location>
        <position position="217"/>
    </location>
    <ligand>
        <name>Na(+)</name>
        <dbReference type="ChEBI" id="CHEBI:29101"/>
    </ligand>
</feature>
<dbReference type="InterPro" id="IPR038404">
    <property type="entry name" value="TRAP_DctP_sf"/>
</dbReference>
<reference evidence="5" key="1">
    <citation type="journal article" date="2020" name="mSystems">
        <title>Genome- and Community-Level Interaction Insights into Carbon Utilization and Element Cycling Functions of Hydrothermarchaeota in Hydrothermal Sediment.</title>
        <authorList>
            <person name="Zhou Z."/>
            <person name="Liu Y."/>
            <person name="Xu W."/>
            <person name="Pan J."/>
            <person name="Luo Z.H."/>
            <person name="Li M."/>
        </authorList>
    </citation>
    <scope>NUCLEOTIDE SEQUENCE [LARGE SCALE GENOMIC DNA]</scope>
    <source>
        <strain evidence="5">SpSt-456</strain>
    </source>
</reference>
<dbReference type="PANTHER" id="PTHR33376">
    <property type="match status" value="1"/>
</dbReference>
<feature type="binding site" evidence="2">
    <location>
        <position position="158"/>
    </location>
    <ligand>
        <name>substrate</name>
    </ligand>
</feature>
<dbReference type="CDD" id="cd13604">
    <property type="entry name" value="PBP2_TRAP_ketoacid_lactate_like"/>
    <property type="match status" value="1"/>
</dbReference>
<dbReference type="PANTHER" id="PTHR33376:SF5">
    <property type="entry name" value="EXTRACYTOPLASMIC SOLUTE RECEPTOR PROTEIN"/>
    <property type="match status" value="1"/>
</dbReference>
<sequence>MRKFFLRVTTLMVCAGWLATLAAPAQAEEKKVVLKVPTAFSTNLPTLGDSLTFFKDYVEKASGGSIEVKIFEPGKLIPPFEILDAVSSGKVNAGYWASGYATGKIKASELFTAIPFGQSLPYYLGWIYFGNGGKLYQEMYESAGYNVKVFPFCFLAPETAGWFRKEIRTPDDLKGLNIRFFGLGGKVLSKLGASVTTIPGGEIFPALEKGALDATEFSVPAIDTKLGFQKVAKYNYFPSWHQPATHLELLINKDTWNTMSPQQQALLELATRAVNLYSLAKSHAEQGPIVRENIEKFGTQNKTWSPEMLELFRKTWNQVVEEEAQSDAFFKKVWEDYKAYMASCNPYECVAHLPHTPCK</sequence>
<dbReference type="Gene3D" id="3.40.190.10">
    <property type="entry name" value="Periplasmic binding protein-like II"/>
    <property type="match status" value="1"/>
</dbReference>
<feature type="binding site" evidence="2">
    <location>
        <position position="179"/>
    </location>
    <ligand>
        <name>substrate</name>
    </ligand>
</feature>
<accession>A0A832A496</accession>
<dbReference type="InterPro" id="IPR026289">
    <property type="entry name" value="SBP_TakP-like"/>
</dbReference>
<dbReference type="GO" id="GO:0055085">
    <property type="term" value="P:transmembrane transport"/>
    <property type="evidence" value="ECO:0007669"/>
    <property type="project" value="InterPro"/>
</dbReference>
<feature type="binding site" evidence="3">
    <location>
        <position position="242"/>
    </location>
    <ligand>
        <name>substrate</name>
    </ligand>
</feature>
<dbReference type="PIRSF" id="PIRSF039026">
    <property type="entry name" value="SiaP"/>
    <property type="match status" value="1"/>
</dbReference>
<dbReference type="EMBL" id="DSTK01000005">
    <property type="protein sequence ID" value="HFK95930.1"/>
    <property type="molecule type" value="Genomic_DNA"/>
</dbReference>
<dbReference type="GO" id="GO:0031317">
    <property type="term" value="C:tripartite ATP-independent periplasmic transporter complex"/>
    <property type="evidence" value="ECO:0007669"/>
    <property type="project" value="InterPro"/>
</dbReference>
<comment type="caution">
    <text evidence="5">The sequence shown here is derived from an EMBL/GenBank/DDBJ whole genome shotgun (WGS) entry which is preliminary data.</text>
</comment>
<proteinExistence type="predicted"/>
<keyword evidence="3" id="KW-0479">Metal-binding</keyword>
<dbReference type="InterPro" id="IPR018389">
    <property type="entry name" value="DctP_fam"/>
</dbReference>
<feature type="chain" id="PRO_5032383393" evidence="4">
    <location>
        <begin position="28"/>
        <end position="359"/>
    </location>
</feature>
<gene>
    <name evidence="5" type="ORF">ENS06_01235</name>
</gene>
<feature type="signal peptide" evidence="4">
    <location>
        <begin position="1"/>
        <end position="27"/>
    </location>
</feature>